<reference evidence="2 3" key="1">
    <citation type="journal article" date="2023" name="Environ Microbiome">
        <title>A coral-associated actinobacterium mitigates coral bleaching under heat stress.</title>
        <authorList>
            <person name="Li J."/>
            <person name="Zou Y."/>
            <person name="Li Q."/>
            <person name="Zhang J."/>
            <person name="Bourne D.G."/>
            <person name="Lyu Y."/>
            <person name="Liu C."/>
            <person name="Zhang S."/>
        </authorList>
    </citation>
    <scope>NUCLEOTIDE SEQUENCE [LARGE SCALE GENOMIC DNA]</scope>
    <source>
        <strain evidence="2 3">SCSIO 13291</strain>
    </source>
</reference>
<accession>A0ABZ3C3W9</accession>
<dbReference type="RefSeq" id="WP_342371603.1">
    <property type="nucleotide sequence ID" value="NZ_CP115965.1"/>
</dbReference>
<proteinExistence type="predicted"/>
<sequence>MGRVTAAALDAVCVVAFAALGRASHSEALDLVGVTTTAFPFLIAAAVGWALVLLRKRDGVAPTDGVWIWLVTLAGGMVLRRLLGDGTALAFVLVAAIALALLLIGWRGVARLVRRTPAPRA</sequence>
<keyword evidence="1" id="KW-0812">Transmembrane</keyword>
<organism evidence="2 3">
    <name type="scientific">Propioniciclava soli</name>
    <dbReference type="NCBI Taxonomy" id="2775081"/>
    <lineage>
        <taxon>Bacteria</taxon>
        <taxon>Bacillati</taxon>
        <taxon>Actinomycetota</taxon>
        <taxon>Actinomycetes</taxon>
        <taxon>Propionibacteriales</taxon>
        <taxon>Propionibacteriaceae</taxon>
        <taxon>Propioniciclava</taxon>
    </lineage>
</organism>
<keyword evidence="1" id="KW-1133">Transmembrane helix</keyword>
<keyword evidence="3" id="KW-1185">Reference proteome</keyword>
<dbReference type="InterPro" id="IPR021414">
    <property type="entry name" value="DUF3054"/>
</dbReference>
<name>A0ABZ3C3W9_9ACTN</name>
<dbReference type="Pfam" id="PF11255">
    <property type="entry name" value="DUF3054"/>
    <property type="match status" value="1"/>
</dbReference>
<feature type="transmembrane region" description="Helical" evidence="1">
    <location>
        <begin position="89"/>
        <end position="110"/>
    </location>
</feature>
<feature type="transmembrane region" description="Helical" evidence="1">
    <location>
        <begin position="66"/>
        <end position="83"/>
    </location>
</feature>
<evidence type="ECO:0000256" key="1">
    <source>
        <dbReference type="SAM" id="Phobius"/>
    </source>
</evidence>
<dbReference type="EMBL" id="CP115965">
    <property type="protein sequence ID" value="WZW97017.1"/>
    <property type="molecule type" value="Genomic_DNA"/>
</dbReference>
<feature type="transmembrane region" description="Helical" evidence="1">
    <location>
        <begin position="33"/>
        <end position="54"/>
    </location>
</feature>
<keyword evidence="1" id="KW-0472">Membrane</keyword>
<dbReference type="Proteomes" id="UP001434337">
    <property type="component" value="Chromosome"/>
</dbReference>
<evidence type="ECO:0000313" key="3">
    <source>
        <dbReference type="Proteomes" id="UP001434337"/>
    </source>
</evidence>
<evidence type="ECO:0000313" key="2">
    <source>
        <dbReference type="EMBL" id="WZW97017.1"/>
    </source>
</evidence>
<protein>
    <submittedName>
        <fullName evidence="2">DUF3054 domain-containing protein</fullName>
    </submittedName>
</protein>
<gene>
    <name evidence="2" type="ORF">PCC79_08755</name>
</gene>